<dbReference type="EMBL" id="FOLM01000010">
    <property type="protein sequence ID" value="SFD16105.1"/>
    <property type="molecule type" value="Genomic_DNA"/>
</dbReference>
<evidence type="ECO:0000259" key="3">
    <source>
        <dbReference type="Pfam" id="PF00326"/>
    </source>
</evidence>
<accession>A0A1I1Q283</accession>
<dbReference type="GO" id="GO:0006508">
    <property type="term" value="P:proteolysis"/>
    <property type="evidence" value="ECO:0007669"/>
    <property type="project" value="InterPro"/>
</dbReference>
<dbReference type="InterPro" id="IPR050300">
    <property type="entry name" value="GDXG_lipolytic_enzyme"/>
</dbReference>
<protein>
    <submittedName>
        <fullName evidence="4">Kynureninase</fullName>
    </submittedName>
</protein>
<keyword evidence="1" id="KW-0378">Hydrolase</keyword>
<dbReference type="InterPro" id="IPR029058">
    <property type="entry name" value="AB_hydrolase_fold"/>
</dbReference>
<dbReference type="PANTHER" id="PTHR48081:SF33">
    <property type="entry name" value="KYNURENINE FORMAMIDASE"/>
    <property type="match status" value="1"/>
</dbReference>
<dbReference type="AlphaFoldDB" id="A0A1I1Q283"/>
<dbReference type="STRING" id="910347.SAMN05421773_110223"/>
<feature type="region of interest" description="Disordered" evidence="2">
    <location>
        <begin position="1"/>
        <end position="24"/>
    </location>
</feature>
<reference evidence="4 5" key="1">
    <citation type="submission" date="2016-10" db="EMBL/GenBank/DDBJ databases">
        <authorList>
            <person name="de Groot N.N."/>
        </authorList>
    </citation>
    <scope>NUCLEOTIDE SEQUENCE [LARGE SCALE GENOMIC DNA]</scope>
    <source>
        <strain evidence="4 5">CGMCC 4.5739</strain>
    </source>
</reference>
<keyword evidence="5" id="KW-1185">Reference proteome</keyword>
<dbReference type="Pfam" id="PF00326">
    <property type="entry name" value="Peptidase_S9"/>
    <property type="match status" value="1"/>
</dbReference>
<gene>
    <name evidence="4" type="ORF">SAMN05421773_110223</name>
</gene>
<organism evidence="4 5">
    <name type="scientific">Streptomyces aidingensis</name>
    <dbReference type="NCBI Taxonomy" id="910347"/>
    <lineage>
        <taxon>Bacteria</taxon>
        <taxon>Bacillati</taxon>
        <taxon>Actinomycetota</taxon>
        <taxon>Actinomycetes</taxon>
        <taxon>Kitasatosporales</taxon>
        <taxon>Streptomycetaceae</taxon>
        <taxon>Streptomyces</taxon>
    </lineage>
</organism>
<sequence length="299" mass="29781">MNSVPGGVPGGAASPGGAAESGRDAAEMAALLALRPEPPDRTLRYGPHPSQVIGLYEPRPGGTGTPPGPPAGPWLVVLHGGFWREAYDRTHLTPFAAALAAAGRPVALVEYRRAGGGGGHPETFDDITAALSALAADPTAAGDRPPLLLGHSAGGQLALWAAATAGTPPGAVLAVAAVCDLGAAHRLRLGAGAVAGFLGDDLAGSPLLAALDPLRLPAPPCPVTLVHGTADGQVPLALSERYAAAHRATGSIRLHPLPATGHYAPVTPGTPAFRSLAALLPPVPPVPPVPPATPPPHRT</sequence>
<dbReference type="InterPro" id="IPR001375">
    <property type="entry name" value="Peptidase_S9_cat"/>
</dbReference>
<dbReference type="Gene3D" id="3.40.50.1820">
    <property type="entry name" value="alpha/beta hydrolase"/>
    <property type="match status" value="1"/>
</dbReference>
<feature type="domain" description="Peptidase S9 prolyl oligopeptidase catalytic" evidence="3">
    <location>
        <begin position="120"/>
        <end position="262"/>
    </location>
</feature>
<proteinExistence type="predicted"/>
<evidence type="ECO:0000256" key="1">
    <source>
        <dbReference type="ARBA" id="ARBA00022801"/>
    </source>
</evidence>
<dbReference type="Proteomes" id="UP000199207">
    <property type="component" value="Unassembled WGS sequence"/>
</dbReference>
<evidence type="ECO:0000313" key="5">
    <source>
        <dbReference type="Proteomes" id="UP000199207"/>
    </source>
</evidence>
<dbReference type="GO" id="GO:0008236">
    <property type="term" value="F:serine-type peptidase activity"/>
    <property type="evidence" value="ECO:0007669"/>
    <property type="project" value="InterPro"/>
</dbReference>
<evidence type="ECO:0000256" key="2">
    <source>
        <dbReference type="SAM" id="MobiDB-lite"/>
    </source>
</evidence>
<name>A0A1I1Q283_9ACTN</name>
<dbReference type="SUPFAM" id="SSF53474">
    <property type="entry name" value="alpha/beta-Hydrolases"/>
    <property type="match status" value="1"/>
</dbReference>
<dbReference type="PANTHER" id="PTHR48081">
    <property type="entry name" value="AB HYDROLASE SUPERFAMILY PROTEIN C4A8.06C"/>
    <property type="match status" value="1"/>
</dbReference>
<evidence type="ECO:0000313" key="4">
    <source>
        <dbReference type="EMBL" id="SFD16105.1"/>
    </source>
</evidence>